<name>A0A1Y2HCC5_9FUNG</name>
<dbReference type="EMBL" id="MCFL01000050">
    <property type="protein sequence ID" value="ORZ32165.1"/>
    <property type="molecule type" value="Genomic_DNA"/>
</dbReference>
<accession>A0A1Y2HCC5</accession>
<sequence length="260" mass="27290">MSSASPIVPATDPLKTYTRLIALGGNIEQPSALTPILGTSLSTRLVHCRKLITRLTLEARTDPQSIPNIAYGLAAHCSDSDEPQGINASSNGALILPWRETTSMNREVAGPDAMDGIRDLTVGMGTVVNSTATGADKERFAIVSLGYAGKELKLDGLAAGNSTASRANATAVSVKSNGVWKQSESSAAGCALTGIEAVYPSFISGGMMLRQHTGSMLQRTVSHSTTVVSHSSPLLFLPCFNSTRFGRPASILHCCLDRSK</sequence>
<proteinExistence type="predicted"/>
<reference evidence="1 2" key="1">
    <citation type="submission" date="2016-07" db="EMBL/GenBank/DDBJ databases">
        <title>Pervasive Adenine N6-methylation of Active Genes in Fungi.</title>
        <authorList>
            <consortium name="DOE Joint Genome Institute"/>
            <person name="Mondo S.J."/>
            <person name="Dannebaum R.O."/>
            <person name="Kuo R.C."/>
            <person name="Labutti K."/>
            <person name="Haridas S."/>
            <person name="Kuo A."/>
            <person name="Salamov A."/>
            <person name="Ahrendt S.R."/>
            <person name="Lipzen A."/>
            <person name="Sullivan W."/>
            <person name="Andreopoulos W.B."/>
            <person name="Clum A."/>
            <person name="Lindquist E."/>
            <person name="Daum C."/>
            <person name="Ramamoorthy G.K."/>
            <person name="Gryganskyi A."/>
            <person name="Culley D."/>
            <person name="Magnuson J.K."/>
            <person name="James T.Y."/>
            <person name="O'Malley M.A."/>
            <person name="Stajich J.E."/>
            <person name="Spatafora J.W."/>
            <person name="Visel A."/>
            <person name="Grigoriev I.V."/>
        </authorList>
    </citation>
    <scope>NUCLEOTIDE SEQUENCE [LARGE SCALE GENOMIC DNA]</scope>
    <source>
        <strain evidence="1 2">PL171</strain>
    </source>
</reference>
<dbReference type="AlphaFoldDB" id="A0A1Y2HCC5"/>
<gene>
    <name evidence="1" type="ORF">BCR44DRAFT_38971</name>
</gene>
<evidence type="ECO:0000313" key="1">
    <source>
        <dbReference type="EMBL" id="ORZ32165.1"/>
    </source>
</evidence>
<comment type="caution">
    <text evidence="1">The sequence shown here is derived from an EMBL/GenBank/DDBJ whole genome shotgun (WGS) entry which is preliminary data.</text>
</comment>
<protein>
    <submittedName>
        <fullName evidence="1">Uncharacterized protein</fullName>
    </submittedName>
</protein>
<keyword evidence="2" id="KW-1185">Reference proteome</keyword>
<evidence type="ECO:0000313" key="2">
    <source>
        <dbReference type="Proteomes" id="UP000193411"/>
    </source>
</evidence>
<dbReference type="Proteomes" id="UP000193411">
    <property type="component" value="Unassembled WGS sequence"/>
</dbReference>
<organism evidence="1 2">
    <name type="scientific">Catenaria anguillulae PL171</name>
    <dbReference type="NCBI Taxonomy" id="765915"/>
    <lineage>
        <taxon>Eukaryota</taxon>
        <taxon>Fungi</taxon>
        <taxon>Fungi incertae sedis</taxon>
        <taxon>Blastocladiomycota</taxon>
        <taxon>Blastocladiomycetes</taxon>
        <taxon>Blastocladiales</taxon>
        <taxon>Catenariaceae</taxon>
        <taxon>Catenaria</taxon>
    </lineage>
</organism>